<dbReference type="Proteomes" id="UP000188342">
    <property type="component" value="Unassembled WGS sequence"/>
</dbReference>
<feature type="compositionally biased region" description="Basic and acidic residues" evidence="1">
    <location>
        <begin position="28"/>
        <end position="37"/>
    </location>
</feature>
<evidence type="ECO:0000256" key="1">
    <source>
        <dbReference type="SAM" id="MobiDB-lite"/>
    </source>
</evidence>
<sequence length="37" mass="3914">MHCATQHPHRGPGRAGGMDTSHHGASHGRIEAVRTPC</sequence>
<keyword evidence="3" id="KW-1185">Reference proteome</keyword>
<evidence type="ECO:0000313" key="2">
    <source>
        <dbReference type="EMBL" id="SJN42773.1"/>
    </source>
</evidence>
<protein>
    <submittedName>
        <fullName evidence="2">Uncharacterized protein</fullName>
    </submittedName>
</protein>
<gene>
    <name evidence="2" type="ORF">FM114_13740</name>
</gene>
<evidence type="ECO:0000313" key="3">
    <source>
        <dbReference type="Proteomes" id="UP000188342"/>
    </source>
</evidence>
<organism evidence="2 3">
    <name type="scientific">Luteococcus japonicus LSP_Lj1</name>
    <dbReference type="NCBI Taxonomy" id="1255658"/>
    <lineage>
        <taxon>Bacteria</taxon>
        <taxon>Bacillati</taxon>
        <taxon>Actinomycetota</taxon>
        <taxon>Actinomycetes</taxon>
        <taxon>Propionibacteriales</taxon>
        <taxon>Propionibacteriaceae</taxon>
        <taxon>Luteococcus</taxon>
    </lineage>
</organism>
<accession>A0A1R4KFH6</accession>
<reference evidence="2 3" key="1">
    <citation type="submission" date="2017-02" db="EMBL/GenBank/DDBJ databases">
        <authorList>
            <person name="Peterson S.W."/>
        </authorList>
    </citation>
    <scope>NUCLEOTIDE SEQUENCE [LARGE SCALE GENOMIC DNA]</scope>
    <source>
        <strain evidence="2 3">LSP_Lj1</strain>
    </source>
</reference>
<proteinExistence type="predicted"/>
<feature type="region of interest" description="Disordered" evidence="1">
    <location>
        <begin position="1"/>
        <end position="37"/>
    </location>
</feature>
<name>A0A1R4KFH6_9ACTN</name>
<dbReference type="EMBL" id="FUKQ01000049">
    <property type="protein sequence ID" value="SJN42773.1"/>
    <property type="molecule type" value="Genomic_DNA"/>
</dbReference>
<dbReference type="AlphaFoldDB" id="A0A1R4KFH6"/>